<name>A0ABT5VGD1_9BACI</name>
<dbReference type="RefSeq" id="WP_275119126.1">
    <property type="nucleotide sequence ID" value="NZ_JAOTPO010000009.1"/>
</dbReference>
<sequence>MEQFRGDAHKFYKKIKKATDQEYAVKDVREIDEIYSIQKFYETLPVNELKMIHYRMVKEKNGSGTFPLLISILPWLGLIFSKQIQETAEGNLFFVFLFLTFFTCFAIVFILLHYREQAWASLHTEILKDLIERKDKKQIMN</sequence>
<evidence type="ECO:0000313" key="2">
    <source>
        <dbReference type="EMBL" id="MDE5414513.1"/>
    </source>
</evidence>
<keyword evidence="1" id="KW-0812">Transmembrane</keyword>
<accession>A0ABT5VGD1</accession>
<dbReference type="Proteomes" id="UP001148125">
    <property type="component" value="Unassembled WGS sequence"/>
</dbReference>
<keyword evidence="1" id="KW-1133">Transmembrane helix</keyword>
<keyword evidence="3" id="KW-1185">Reference proteome</keyword>
<proteinExistence type="predicted"/>
<protein>
    <submittedName>
        <fullName evidence="2">Uncharacterized protein</fullName>
    </submittedName>
</protein>
<keyword evidence="1" id="KW-0472">Membrane</keyword>
<gene>
    <name evidence="2" type="ORF">N7Z68_14125</name>
</gene>
<comment type="caution">
    <text evidence="2">The sequence shown here is derived from an EMBL/GenBank/DDBJ whole genome shotgun (WGS) entry which is preliminary data.</text>
</comment>
<evidence type="ECO:0000256" key="1">
    <source>
        <dbReference type="SAM" id="Phobius"/>
    </source>
</evidence>
<feature type="transmembrane region" description="Helical" evidence="1">
    <location>
        <begin position="92"/>
        <end position="112"/>
    </location>
</feature>
<reference evidence="2" key="1">
    <citation type="submission" date="2024-05" db="EMBL/GenBank/DDBJ databases">
        <title>Alkalihalobacillus sp. strain MEB203 novel alkaliphilic bacterium from Lonar Lake, India.</title>
        <authorList>
            <person name="Joshi A."/>
            <person name="Thite S."/>
            <person name="Mengade P."/>
        </authorList>
    </citation>
    <scope>NUCLEOTIDE SEQUENCE</scope>
    <source>
        <strain evidence="2">MEB 203</strain>
    </source>
</reference>
<evidence type="ECO:0000313" key="3">
    <source>
        <dbReference type="Proteomes" id="UP001148125"/>
    </source>
</evidence>
<feature type="transmembrane region" description="Helical" evidence="1">
    <location>
        <begin position="61"/>
        <end position="80"/>
    </location>
</feature>
<dbReference type="EMBL" id="JAOTPO010000009">
    <property type="protein sequence ID" value="MDE5414513.1"/>
    <property type="molecule type" value="Genomic_DNA"/>
</dbReference>
<organism evidence="2 3">
    <name type="scientific">Alkalihalobacterium chitinilyticum</name>
    <dbReference type="NCBI Taxonomy" id="2980103"/>
    <lineage>
        <taxon>Bacteria</taxon>
        <taxon>Bacillati</taxon>
        <taxon>Bacillota</taxon>
        <taxon>Bacilli</taxon>
        <taxon>Bacillales</taxon>
        <taxon>Bacillaceae</taxon>
        <taxon>Alkalihalobacterium</taxon>
    </lineage>
</organism>